<feature type="repeat" description="PPR" evidence="2">
    <location>
        <begin position="45"/>
        <end position="79"/>
    </location>
</feature>
<dbReference type="EMBL" id="KI393463">
    <property type="protein sequence ID" value="ERN08410.1"/>
    <property type="molecule type" value="Genomic_DNA"/>
</dbReference>
<keyword evidence="4" id="KW-1185">Reference proteome</keyword>
<sequence length="119" mass="13503">MVMRREVPPDETTLATVVSACSKLGDPELAEWIIGFIDQCGVKPNCFVKTPMIDMYCKCGSLEKARELFDAMNHKNSFSWNDMIPWYLINGNLCSARELFDKMPIRIVVSWNSMVAGYA</sequence>
<feature type="repeat" description="PPR" evidence="2">
    <location>
        <begin position="10"/>
        <end position="44"/>
    </location>
</feature>
<dbReference type="GO" id="GO:0009451">
    <property type="term" value="P:RNA modification"/>
    <property type="evidence" value="ECO:0007669"/>
    <property type="project" value="InterPro"/>
</dbReference>
<dbReference type="OMA" id="WIIGFID"/>
<proteinExistence type="predicted"/>
<dbReference type="InterPro" id="IPR046960">
    <property type="entry name" value="PPR_At4g14850-like_plant"/>
</dbReference>
<dbReference type="PROSITE" id="PS51375">
    <property type="entry name" value="PPR"/>
    <property type="match status" value="2"/>
</dbReference>
<dbReference type="eggNOG" id="KOG4197">
    <property type="taxonomic scope" value="Eukaryota"/>
</dbReference>
<evidence type="ECO:0000313" key="3">
    <source>
        <dbReference type="EMBL" id="ERN08410.1"/>
    </source>
</evidence>
<dbReference type="NCBIfam" id="TIGR00756">
    <property type="entry name" value="PPR"/>
    <property type="match status" value="1"/>
</dbReference>
<dbReference type="HOGENOM" id="CLU_2064671_0_0_1"/>
<dbReference type="Proteomes" id="UP000017836">
    <property type="component" value="Unassembled WGS sequence"/>
</dbReference>
<protein>
    <recommendedName>
        <fullName evidence="5">Pentacotripeptide-repeat region of PRORP domain-containing protein</fullName>
    </recommendedName>
</protein>
<organism evidence="3 4">
    <name type="scientific">Amborella trichopoda</name>
    <dbReference type="NCBI Taxonomy" id="13333"/>
    <lineage>
        <taxon>Eukaryota</taxon>
        <taxon>Viridiplantae</taxon>
        <taxon>Streptophyta</taxon>
        <taxon>Embryophyta</taxon>
        <taxon>Tracheophyta</taxon>
        <taxon>Spermatophyta</taxon>
        <taxon>Magnoliopsida</taxon>
        <taxon>Amborellales</taxon>
        <taxon>Amborellaceae</taxon>
        <taxon>Amborella</taxon>
    </lineage>
</organism>
<dbReference type="Pfam" id="PF12854">
    <property type="entry name" value="PPR_1"/>
    <property type="match status" value="1"/>
</dbReference>
<keyword evidence="1" id="KW-0677">Repeat</keyword>
<dbReference type="GO" id="GO:0003723">
    <property type="term" value="F:RNA binding"/>
    <property type="evidence" value="ECO:0007669"/>
    <property type="project" value="InterPro"/>
</dbReference>
<dbReference type="Gene3D" id="1.25.40.10">
    <property type="entry name" value="Tetratricopeptide repeat domain"/>
    <property type="match status" value="2"/>
</dbReference>
<dbReference type="Gramene" id="ERN08410">
    <property type="protein sequence ID" value="ERN08410"/>
    <property type="gene ID" value="AMTR_s00148p00097610"/>
</dbReference>
<dbReference type="PANTHER" id="PTHR47926">
    <property type="entry name" value="PENTATRICOPEPTIDE REPEAT-CONTAINING PROTEIN"/>
    <property type="match status" value="1"/>
</dbReference>
<evidence type="ECO:0008006" key="5">
    <source>
        <dbReference type="Google" id="ProtNLM"/>
    </source>
</evidence>
<dbReference type="AlphaFoldDB" id="W1PML7"/>
<evidence type="ECO:0000313" key="4">
    <source>
        <dbReference type="Proteomes" id="UP000017836"/>
    </source>
</evidence>
<accession>W1PML7</accession>
<reference evidence="4" key="1">
    <citation type="journal article" date="2013" name="Science">
        <title>The Amborella genome and the evolution of flowering plants.</title>
        <authorList>
            <consortium name="Amborella Genome Project"/>
        </authorList>
    </citation>
    <scope>NUCLEOTIDE SEQUENCE [LARGE SCALE GENOMIC DNA]</scope>
</reference>
<evidence type="ECO:0000256" key="2">
    <source>
        <dbReference type="PROSITE-ProRule" id="PRU00708"/>
    </source>
</evidence>
<dbReference type="InterPro" id="IPR011990">
    <property type="entry name" value="TPR-like_helical_dom_sf"/>
</dbReference>
<name>W1PML7_AMBTC</name>
<gene>
    <name evidence="3" type="ORF">AMTR_s00148p00097610</name>
</gene>
<dbReference type="InterPro" id="IPR002885">
    <property type="entry name" value="PPR_rpt"/>
</dbReference>
<evidence type="ECO:0000256" key="1">
    <source>
        <dbReference type="ARBA" id="ARBA00022737"/>
    </source>
</evidence>